<dbReference type="AlphaFoldDB" id="A0A8S9RN31"/>
<dbReference type="Proteomes" id="UP000712600">
    <property type="component" value="Unassembled WGS sequence"/>
</dbReference>
<evidence type="ECO:0000256" key="2">
    <source>
        <dbReference type="SAM" id="MobiDB-lite"/>
    </source>
</evidence>
<feature type="compositionally biased region" description="Basic and acidic residues" evidence="2">
    <location>
        <begin position="46"/>
        <end position="55"/>
    </location>
</feature>
<feature type="region of interest" description="Disordered" evidence="2">
    <location>
        <begin position="633"/>
        <end position="679"/>
    </location>
</feature>
<comment type="caution">
    <text evidence="3">The sequence shown here is derived from an EMBL/GenBank/DDBJ whole genome shotgun (WGS) entry which is preliminary data.</text>
</comment>
<gene>
    <name evidence="3" type="ORF">F2Q69_00059675</name>
</gene>
<feature type="coiled-coil region" evidence="1">
    <location>
        <begin position="197"/>
        <end position="277"/>
    </location>
</feature>
<name>A0A8S9RN31_BRACR</name>
<keyword evidence="1" id="KW-0175">Coiled coil</keyword>
<feature type="region of interest" description="Disordered" evidence="2">
    <location>
        <begin position="138"/>
        <end position="176"/>
    </location>
</feature>
<protein>
    <submittedName>
        <fullName evidence="3">Uncharacterized protein</fullName>
    </submittedName>
</protein>
<feature type="region of interest" description="Disordered" evidence="2">
    <location>
        <begin position="98"/>
        <end position="121"/>
    </location>
</feature>
<feature type="coiled-coil region" evidence="1">
    <location>
        <begin position="463"/>
        <end position="497"/>
    </location>
</feature>
<evidence type="ECO:0000256" key="1">
    <source>
        <dbReference type="SAM" id="Coils"/>
    </source>
</evidence>
<proteinExistence type="predicted"/>
<organism evidence="3 4">
    <name type="scientific">Brassica cretica</name>
    <name type="common">Mustard</name>
    <dbReference type="NCBI Taxonomy" id="69181"/>
    <lineage>
        <taxon>Eukaryota</taxon>
        <taxon>Viridiplantae</taxon>
        <taxon>Streptophyta</taxon>
        <taxon>Embryophyta</taxon>
        <taxon>Tracheophyta</taxon>
        <taxon>Spermatophyta</taxon>
        <taxon>Magnoliopsida</taxon>
        <taxon>eudicotyledons</taxon>
        <taxon>Gunneridae</taxon>
        <taxon>Pentapetalae</taxon>
        <taxon>rosids</taxon>
        <taxon>malvids</taxon>
        <taxon>Brassicales</taxon>
        <taxon>Brassicaceae</taxon>
        <taxon>Brassiceae</taxon>
        <taxon>Brassica</taxon>
    </lineage>
</organism>
<reference evidence="3" key="1">
    <citation type="submission" date="2019-12" db="EMBL/GenBank/DDBJ databases">
        <title>Genome sequencing and annotation of Brassica cretica.</title>
        <authorList>
            <person name="Studholme D.J."/>
            <person name="Sarris P."/>
        </authorList>
    </citation>
    <scope>NUCLEOTIDE SEQUENCE</scope>
    <source>
        <strain evidence="3">PFS-109/04</strain>
        <tissue evidence="3">Leaf</tissue>
    </source>
</reference>
<feature type="region of interest" description="Disordered" evidence="2">
    <location>
        <begin position="383"/>
        <end position="442"/>
    </location>
</feature>
<evidence type="ECO:0000313" key="3">
    <source>
        <dbReference type="EMBL" id="KAF3574041.1"/>
    </source>
</evidence>
<evidence type="ECO:0000313" key="4">
    <source>
        <dbReference type="Proteomes" id="UP000712600"/>
    </source>
</evidence>
<dbReference type="EMBL" id="QGKX02000095">
    <property type="protein sequence ID" value="KAF3574041.1"/>
    <property type="molecule type" value="Genomic_DNA"/>
</dbReference>
<feature type="compositionally biased region" description="Polar residues" evidence="2">
    <location>
        <begin position="101"/>
        <end position="110"/>
    </location>
</feature>
<sequence length="679" mass="72603">MSFSPSEKKSSDVEMGEANSALPTLAMHEATPTFVAGFLSFKERLSRRSAEKEGGRIQPEVPAILSSPAMSTSPGGNKSPGDATTLAELAMVPVQVPEVSAQPSGSSTTPVPAPKEEKATELMPPPLDRKEIVLGLSASSAAPLTKSRKRTDAATETVKKRRCTAGAEGEPSGPLSQHRAKFISLIDGMLSDCGSEIERSTRGLAESREALKQAEAALKSTKAARAAELSQLEVRVSDLERDLGKSASALFKLKKEKKSKASEVRRLQRKIQNREESRTVVSRDDFHARLTRMTVLFDSLMAVREKDLALASVEGSLNEIHLLKGDMAPTLDSEEARLLSRKEELKASDGDFDSILSQLQFECTLTPCSGETEGQCLVAEEGGDVASGRGNDEAAEGGDGWLSVSSAAPLTKSRKRTGAATETVKKRRCTDGAKGEPSGPLSQHRAKFVSLIDGMLSDCGSEIKCLTRGLAESQEALKEAEAALKSTEAARAAELSQLEVRVSDLKRDLGKSASALFKLKKEKKSKASEVCRLQREIQNREESRTVVLRDDFHTRLTRMAVLFDSLMAVLEKDLALASVEGSLNEIHLLESDMAPTLDSEEARLLSRKEDLKASDGDFDSILSQLQLECTLTPCSGETEGQGPVAEEGGDVASGRGNDEAAEGGDGCAVEDEGGAPRSA</sequence>
<feature type="region of interest" description="Disordered" evidence="2">
    <location>
        <begin position="46"/>
        <end position="81"/>
    </location>
</feature>
<accession>A0A8S9RN31</accession>